<reference evidence="4" key="2">
    <citation type="submission" date="2025-09" db="UniProtKB">
        <authorList>
            <consortium name="Ensembl"/>
        </authorList>
    </citation>
    <scope>IDENTIFICATION</scope>
</reference>
<feature type="region of interest" description="Disordered" evidence="2">
    <location>
        <begin position="311"/>
        <end position="383"/>
    </location>
</feature>
<dbReference type="InterPro" id="IPR002498">
    <property type="entry name" value="PInositol-4-P-4/5-kinase_core"/>
</dbReference>
<dbReference type="Gene3D" id="3.30.810.10">
    <property type="entry name" value="2-Layer Sandwich"/>
    <property type="match status" value="1"/>
</dbReference>
<dbReference type="AlphaFoldDB" id="A0A8C4ZB74"/>
<feature type="compositionally biased region" description="Gly residues" evidence="2">
    <location>
        <begin position="369"/>
        <end position="379"/>
    </location>
</feature>
<name>A0A8C4ZB74_GADMO</name>
<evidence type="ECO:0000313" key="4">
    <source>
        <dbReference type="Ensembl" id="ENSGMOP00000009468.2"/>
    </source>
</evidence>
<keyword evidence="1" id="KW-0418">Kinase</keyword>
<evidence type="ECO:0000259" key="3">
    <source>
        <dbReference type="PROSITE" id="PS51455"/>
    </source>
</evidence>
<feature type="region of interest" description="Disordered" evidence="2">
    <location>
        <begin position="1"/>
        <end position="31"/>
    </location>
</feature>
<keyword evidence="5" id="KW-1185">Reference proteome</keyword>
<dbReference type="Proteomes" id="UP000694546">
    <property type="component" value="Chromosome 4"/>
</dbReference>
<keyword evidence="1" id="KW-0547">Nucleotide-binding</keyword>
<feature type="domain" description="PIPK" evidence="3">
    <location>
        <begin position="35"/>
        <end position="462"/>
    </location>
</feature>
<dbReference type="CDD" id="cd17304">
    <property type="entry name" value="PIPKc_PIP5KL1"/>
    <property type="match status" value="1"/>
</dbReference>
<proteinExistence type="predicted"/>
<dbReference type="GO" id="GO:0005524">
    <property type="term" value="F:ATP binding"/>
    <property type="evidence" value="ECO:0007669"/>
    <property type="project" value="UniProtKB-UniRule"/>
</dbReference>
<dbReference type="Gene3D" id="3.30.800.10">
    <property type="entry name" value="Phosphatidylinositol Phosphate Kinase II Beta"/>
    <property type="match status" value="1"/>
</dbReference>
<dbReference type="RefSeq" id="XP_030210783.1">
    <property type="nucleotide sequence ID" value="XM_030354923.1"/>
</dbReference>
<dbReference type="GO" id="GO:0046854">
    <property type="term" value="P:phosphatidylinositol phosphate biosynthetic process"/>
    <property type="evidence" value="ECO:0007669"/>
    <property type="project" value="TreeGrafter"/>
</dbReference>
<dbReference type="Pfam" id="PF01504">
    <property type="entry name" value="PIP5K"/>
    <property type="match status" value="1"/>
</dbReference>
<gene>
    <name evidence="4" type="primary">PIP5KL1</name>
    <name evidence="4" type="synonym">pip5kl1</name>
</gene>
<sequence length="463" mass="52981">METEMYGSLKGLSGGGPRQPSATVKTRRRKRWGGLRQKWKMLGLFPIDPEHEFHGLTCMMKDGLAAAIQSTVDTPPTNTTSDEDFKMKDTQIHKGFTLQTYAGHVFASFRSALGMSEREYQLSLCSASSYLQFISNSKSKADFFLTNDKRFFLKTQNKREIRFLLDNLKIYMEHLRKYPHSLLVKFLGVHKIKIPHQKEKYFIVMQSVFYPDDRIIARYDIKGCEVSRWTDPSPEDHQVIAVLKDLNFRDQYIELDQQRAWLLCQMEIDTHFLRQLNVLDYSLLLAHQPLHQDERPRGSFGSLIIRAKRSVTPGSSPLHPGPAPAVPGAVPEDAPANSPPSSSSETDGYHVRKWAAGRGRPRSRASDSGEGGRGGGGGDSTEMDEYLAHNRRLLPNFKNPLHVIDGPEQRYFVGIIDIFTVYGLRKRLEHWWKRLRYPGRSFSTVSPPAYRARLCDWVKEHSR</sequence>
<dbReference type="OMA" id="AYDIKGC"/>
<dbReference type="PANTHER" id="PTHR23086:SF46">
    <property type="entry name" value="PHOSPHATIDYLINOSITOL 4-PHOSPHATE 5-KINASE-LIKE PROTEIN 1"/>
    <property type="match status" value="1"/>
</dbReference>
<organism evidence="4 5">
    <name type="scientific">Gadus morhua</name>
    <name type="common">Atlantic cod</name>
    <dbReference type="NCBI Taxonomy" id="8049"/>
    <lineage>
        <taxon>Eukaryota</taxon>
        <taxon>Metazoa</taxon>
        <taxon>Chordata</taxon>
        <taxon>Craniata</taxon>
        <taxon>Vertebrata</taxon>
        <taxon>Euteleostomi</taxon>
        <taxon>Actinopterygii</taxon>
        <taxon>Neopterygii</taxon>
        <taxon>Teleostei</taxon>
        <taxon>Neoteleostei</taxon>
        <taxon>Acanthomorphata</taxon>
        <taxon>Zeiogadaria</taxon>
        <taxon>Gadariae</taxon>
        <taxon>Gadiformes</taxon>
        <taxon>Gadoidei</taxon>
        <taxon>Gadidae</taxon>
        <taxon>Gadus</taxon>
    </lineage>
</organism>
<protein>
    <submittedName>
        <fullName evidence="4">Phosphatidylinositol-4-phosphate 5-kinase like 1</fullName>
    </submittedName>
</protein>
<accession>A0A8C4ZB74</accession>
<feature type="compositionally biased region" description="Low complexity" evidence="2">
    <location>
        <begin position="326"/>
        <end position="344"/>
    </location>
</feature>
<dbReference type="InterPro" id="IPR023610">
    <property type="entry name" value="PInositol-4/5-P-5/4-kinase"/>
</dbReference>
<dbReference type="GeneTree" id="ENSGT00940000158633"/>
<evidence type="ECO:0000313" key="5">
    <source>
        <dbReference type="Proteomes" id="UP000694546"/>
    </source>
</evidence>
<dbReference type="PROSITE" id="PS51455">
    <property type="entry name" value="PIPK"/>
    <property type="match status" value="1"/>
</dbReference>
<dbReference type="SUPFAM" id="SSF56104">
    <property type="entry name" value="SAICAR synthase-like"/>
    <property type="match status" value="1"/>
</dbReference>
<evidence type="ECO:0000256" key="2">
    <source>
        <dbReference type="SAM" id="MobiDB-lite"/>
    </source>
</evidence>
<dbReference type="InterPro" id="IPR027483">
    <property type="entry name" value="PInositol-4-P-4/5-kinase_C_sf"/>
</dbReference>
<dbReference type="GeneID" id="115542606"/>
<dbReference type="GO" id="GO:0005886">
    <property type="term" value="C:plasma membrane"/>
    <property type="evidence" value="ECO:0007669"/>
    <property type="project" value="TreeGrafter"/>
</dbReference>
<evidence type="ECO:0000256" key="1">
    <source>
        <dbReference type="PROSITE-ProRule" id="PRU00781"/>
    </source>
</evidence>
<keyword evidence="1" id="KW-0808">Transferase</keyword>
<keyword evidence="1" id="KW-0067">ATP-binding</keyword>
<dbReference type="GO" id="GO:0016308">
    <property type="term" value="F:1-phosphatidylinositol-4-phosphate 5-kinase activity"/>
    <property type="evidence" value="ECO:0007669"/>
    <property type="project" value="TreeGrafter"/>
</dbReference>
<dbReference type="Ensembl" id="ENSGMOT00000009723.2">
    <property type="protein sequence ID" value="ENSGMOP00000009468.2"/>
    <property type="gene ID" value="ENSGMOG00000008847.2"/>
</dbReference>
<reference evidence="4" key="1">
    <citation type="submission" date="2025-08" db="UniProtKB">
        <authorList>
            <consortium name="Ensembl"/>
        </authorList>
    </citation>
    <scope>IDENTIFICATION</scope>
</reference>
<dbReference type="InterPro" id="IPR027484">
    <property type="entry name" value="PInositol-4-P-5-kinase_N"/>
</dbReference>
<dbReference type="SMART" id="SM00330">
    <property type="entry name" value="PIPKc"/>
    <property type="match status" value="1"/>
</dbReference>
<feature type="compositionally biased region" description="Basic residues" evidence="2">
    <location>
        <begin position="351"/>
        <end position="363"/>
    </location>
</feature>
<dbReference type="PANTHER" id="PTHR23086">
    <property type="entry name" value="PHOSPHATIDYLINOSITOL-4-PHOSPHATE 5-KINASE"/>
    <property type="match status" value="1"/>
</dbReference>